<dbReference type="AlphaFoldDB" id="A0A1V9EUD5"/>
<dbReference type="STRING" id="354355.SAMN05660816_05844"/>
<comment type="caution">
    <text evidence="4">The sequence shown here is derived from an EMBL/GenBank/DDBJ whole genome shotgun (WGS) entry which is preliminary data.</text>
</comment>
<dbReference type="SUPFAM" id="SSF51735">
    <property type="entry name" value="NAD(P)-binding Rossmann-fold domains"/>
    <property type="match status" value="1"/>
</dbReference>
<feature type="region of interest" description="Disordered" evidence="3">
    <location>
        <begin position="221"/>
        <end position="243"/>
    </location>
</feature>
<dbReference type="CDD" id="cd05355">
    <property type="entry name" value="SDR_c1"/>
    <property type="match status" value="1"/>
</dbReference>
<evidence type="ECO:0000313" key="5">
    <source>
        <dbReference type="Proteomes" id="UP000192610"/>
    </source>
</evidence>
<reference evidence="5" key="1">
    <citation type="submission" date="2016-04" db="EMBL/GenBank/DDBJ databases">
        <authorList>
            <person name="Chen L."/>
            <person name="Zhuang W."/>
            <person name="Wang G."/>
        </authorList>
    </citation>
    <scope>NUCLEOTIDE SEQUENCE [LARGE SCALE GENOMIC DNA]</scope>
    <source>
        <strain evidence="5">17621</strain>
    </source>
</reference>
<evidence type="ECO:0000256" key="3">
    <source>
        <dbReference type="SAM" id="MobiDB-lite"/>
    </source>
</evidence>
<dbReference type="PANTHER" id="PTHR48107">
    <property type="entry name" value="NADPH-DEPENDENT ALDEHYDE REDUCTASE-LIKE PROTEIN, CHLOROPLASTIC-RELATED"/>
    <property type="match status" value="1"/>
</dbReference>
<dbReference type="FunFam" id="3.40.50.720:FF:000084">
    <property type="entry name" value="Short-chain dehydrogenase reductase"/>
    <property type="match status" value="1"/>
</dbReference>
<evidence type="ECO:0000256" key="1">
    <source>
        <dbReference type="ARBA" id="ARBA00006484"/>
    </source>
</evidence>
<protein>
    <submittedName>
        <fullName evidence="4">NAD(P)-dependent oxidoreductase</fullName>
    </submittedName>
</protein>
<dbReference type="GO" id="GO:0016614">
    <property type="term" value="F:oxidoreductase activity, acting on CH-OH group of donors"/>
    <property type="evidence" value="ECO:0007669"/>
    <property type="project" value="UniProtKB-ARBA"/>
</dbReference>
<dbReference type="InterPro" id="IPR036291">
    <property type="entry name" value="NAD(P)-bd_dom_sf"/>
</dbReference>
<dbReference type="EMBL" id="LVXG01000013">
    <property type="protein sequence ID" value="OQP49729.1"/>
    <property type="molecule type" value="Genomic_DNA"/>
</dbReference>
<accession>A0A1V9EUD5</accession>
<evidence type="ECO:0000313" key="4">
    <source>
        <dbReference type="EMBL" id="OQP49729.1"/>
    </source>
</evidence>
<evidence type="ECO:0000256" key="2">
    <source>
        <dbReference type="ARBA" id="ARBA00023002"/>
    </source>
</evidence>
<keyword evidence="5" id="KW-1185">Reference proteome</keyword>
<organism evidence="4 5">
    <name type="scientific">Niastella yeongjuensis</name>
    <dbReference type="NCBI Taxonomy" id="354355"/>
    <lineage>
        <taxon>Bacteria</taxon>
        <taxon>Pseudomonadati</taxon>
        <taxon>Bacteroidota</taxon>
        <taxon>Chitinophagia</taxon>
        <taxon>Chitinophagales</taxon>
        <taxon>Chitinophagaceae</taxon>
        <taxon>Niastella</taxon>
    </lineage>
</organism>
<dbReference type="PANTHER" id="PTHR48107:SF16">
    <property type="entry name" value="NADPH-DEPENDENT ALDEHYDE REDUCTASE 1, CHLOROPLASTIC"/>
    <property type="match status" value="1"/>
</dbReference>
<dbReference type="InterPro" id="IPR002347">
    <property type="entry name" value="SDR_fam"/>
</dbReference>
<dbReference type="NCBIfam" id="NF005559">
    <property type="entry name" value="PRK07231.1"/>
    <property type="match status" value="1"/>
</dbReference>
<dbReference type="Gene3D" id="3.40.50.720">
    <property type="entry name" value="NAD(P)-binding Rossmann-like Domain"/>
    <property type="match status" value="1"/>
</dbReference>
<dbReference type="Proteomes" id="UP000192610">
    <property type="component" value="Unassembled WGS sequence"/>
</dbReference>
<name>A0A1V9EUD5_9BACT</name>
<dbReference type="InterPro" id="IPR020904">
    <property type="entry name" value="Sc_DH/Rdtase_CS"/>
</dbReference>
<dbReference type="PRINTS" id="PR00080">
    <property type="entry name" value="SDRFAMILY"/>
</dbReference>
<proteinExistence type="inferred from homology"/>
<dbReference type="Pfam" id="PF13561">
    <property type="entry name" value="adh_short_C2"/>
    <property type="match status" value="1"/>
</dbReference>
<dbReference type="PRINTS" id="PR00081">
    <property type="entry name" value="GDHRDH"/>
</dbReference>
<dbReference type="PROSITE" id="PS00061">
    <property type="entry name" value="ADH_SHORT"/>
    <property type="match status" value="1"/>
</dbReference>
<comment type="similarity">
    <text evidence="1">Belongs to the short-chain dehydrogenases/reductases (SDR) family.</text>
</comment>
<sequence>MVMKPIQTLPGSEKQMDHKPIVDDITHQPAGKLKNKIALITGGDSGIGKSVAILFAKEGAKVVINYLNEHEDAQSTKTLIEKYGGEALLIPGDISNETFCRQLVEKTVKHFGRIDILVNNAGTQHQTQSLEDITTENLIHTFQVNVFAMIWITQSALPHMPKGSAIINTTSVTAYQGNALLLDYSATKGAIVAFTRSLSASLINKEIRVNGVAPGPIWTPLATATNDKEGNKHHGENTPLQRAGEPVEVAPSYLFLASKDASYMTGQVLHPNGGSIING</sequence>
<gene>
    <name evidence="4" type="ORF">A4H97_27955</name>
</gene>
<keyword evidence="2" id="KW-0560">Oxidoreductase</keyword>
<feature type="compositionally biased region" description="Basic and acidic residues" evidence="3">
    <location>
        <begin position="226"/>
        <end position="236"/>
    </location>
</feature>